<dbReference type="Pfam" id="PF24681">
    <property type="entry name" value="Kelch_KLHDC2_KLHL20_DRC7"/>
    <property type="match status" value="1"/>
</dbReference>
<dbReference type="InterPro" id="IPR015915">
    <property type="entry name" value="Kelch-typ_b-propeller"/>
</dbReference>
<organism evidence="4 5">
    <name type="scientific">Brassica campestris</name>
    <name type="common">Field mustard</name>
    <dbReference type="NCBI Taxonomy" id="3711"/>
    <lineage>
        <taxon>Eukaryota</taxon>
        <taxon>Viridiplantae</taxon>
        <taxon>Streptophyta</taxon>
        <taxon>Embryophyta</taxon>
        <taxon>Tracheophyta</taxon>
        <taxon>Spermatophyta</taxon>
        <taxon>Magnoliopsida</taxon>
        <taxon>eudicotyledons</taxon>
        <taxon>Gunneridae</taxon>
        <taxon>Pentapetalae</taxon>
        <taxon>rosids</taxon>
        <taxon>malvids</taxon>
        <taxon>Brassicales</taxon>
        <taxon>Brassicaceae</taxon>
        <taxon>Brassiceae</taxon>
        <taxon>Brassica</taxon>
    </lineage>
</organism>
<keyword evidence="2" id="KW-0677">Repeat</keyword>
<keyword evidence="1" id="KW-0880">Kelch repeat</keyword>
<dbReference type="PANTHER" id="PTHR46093">
    <property type="entry name" value="ACYL-COA-BINDING DOMAIN-CONTAINING PROTEIN 5"/>
    <property type="match status" value="1"/>
</dbReference>
<evidence type="ECO:0000256" key="2">
    <source>
        <dbReference type="ARBA" id="ARBA00022737"/>
    </source>
</evidence>
<proteinExistence type="predicted"/>
<dbReference type="EMBL" id="LS974618">
    <property type="protein sequence ID" value="CAG7893519.1"/>
    <property type="molecule type" value="Genomic_DNA"/>
</dbReference>
<feature type="region of interest" description="Disordered" evidence="3">
    <location>
        <begin position="392"/>
        <end position="444"/>
    </location>
</feature>
<evidence type="ECO:0000256" key="3">
    <source>
        <dbReference type="SAM" id="MobiDB-lite"/>
    </source>
</evidence>
<dbReference type="Gene3D" id="2.120.10.80">
    <property type="entry name" value="Kelch-type beta propeller"/>
    <property type="match status" value="2"/>
</dbReference>
<accession>A0A8D9H5Q2</accession>
<name>A0A8D9H5Q2_BRACM</name>
<feature type="compositionally biased region" description="Polar residues" evidence="3">
    <location>
        <begin position="423"/>
        <end position="437"/>
    </location>
</feature>
<gene>
    <name evidence="4" type="ORF">BRAPAZ1V2_A02P24710.2</name>
</gene>
<evidence type="ECO:0000256" key="1">
    <source>
        <dbReference type="ARBA" id="ARBA00022441"/>
    </source>
</evidence>
<feature type="region of interest" description="Disordered" evidence="3">
    <location>
        <begin position="470"/>
        <end position="504"/>
    </location>
</feature>
<dbReference type="Pfam" id="PF01344">
    <property type="entry name" value="Kelch_1"/>
    <property type="match status" value="1"/>
</dbReference>
<dbReference type="InterPro" id="IPR011043">
    <property type="entry name" value="Gal_Oxase/kelch_b-propeller"/>
</dbReference>
<reference evidence="4 5" key="1">
    <citation type="submission" date="2021-07" db="EMBL/GenBank/DDBJ databases">
        <authorList>
            <consortium name="Genoscope - CEA"/>
            <person name="William W."/>
        </authorList>
    </citation>
    <scope>NUCLEOTIDE SEQUENCE [LARGE SCALE GENOMIC DNA]</scope>
</reference>
<dbReference type="InterPro" id="IPR006652">
    <property type="entry name" value="Kelch_1"/>
</dbReference>
<protein>
    <submittedName>
        <fullName evidence="4">Uncharacterized protein</fullName>
    </submittedName>
</protein>
<dbReference type="SUPFAM" id="SSF50965">
    <property type="entry name" value="Galactose oxidase, central domain"/>
    <property type="match status" value="2"/>
</dbReference>
<feature type="region of interest" description="Disordered" evidence="3">
    <location>
        <begin position="1"/>
        <end position="22"/>
    </location>
</feature>
<dbReference type="Gramene" id="A02p24710.2_BraZ1">
    <property type="protein sequence ID" value="A02p24710.2_BraZ1.CDS"/>
    <property type="gene ID" value="A02g24710.2_BraZ1"/>
</dbReference>
<dbReference type="AlphaFoldDB" id="A0A8D9H5Q2"/>
<evidence type="ECO:0000313" key="5">
    <source>
        <dbReference type="Proteomes" id="UP000694005"/>
    </source>
</evidence>
<sequence>MRWERVQRQAGLADSSSGPGKRWGHTCNAVKGGRFVYVFGGFGRDGYFTSQVHVFDAGEQIWSEPMMRGVPPSPRDSHSCTTVGDNLFVYGGTDGKYYLNDLHVLDTSSHTWKCLEVRGEEPDAREAHSATLVGKHIFVFGGRGKVPGLDDEVYFNDLYILNTETITWQRAVTTGTRPFARDGHTCSTWNNKIIVVGGEHFEGEYLSDVHILDTDTFAWKQMKTSWQQLTPRAGHITVAIERNLFVFGGFRDPQSLYNDLYVLDVETGVWSKIVAMEDRPPARFSAAAVCLGPYKAGSFFFFGGCNKNLKPLDDTYYFHTDGVVEARSTQTRGRLPLRKLKCKEQQKEAVEQGKTVFQARVTENSPLGYYTIETIIDGKVLRGVLLSNRHHSSVQTADPSSTSRHVKRPAMLDADCDHRAKTQRSLSKDTAGSSQQAGPVDPSDDAYKKVAASCFLPKFVLNNLDQANVEPLRNEMSTDVGAGGDSSPQKQDEERVAAEDAEPK</sequence>
<feature type="compositionally biased region" description="Polar residues" evidence="3">
    <location>
        <begin position="393"/>
        <end position="403"/>
    </location>
</feature>
<evidence type="ECO:0000313" key="4">
    <source>
        <dbReference type="EMBL" id="CAG7893519.1"/>
    </source>
</evidence>
<dbReference type="Proteomes" id="UP000694005">
    <property type="component" value="Chromosome A02"/>
</dbReference>
<dbReference type="PANTHER" id="PTHR46093:SF3">
    <property type="entry name" value="ACYL-COA-BINDING DOMAIN-CONTAINING PROTEIN 4"/>
    <property type="match status" value="1"/>
</dbReference>
<feature type="compositionally biased region" description="Basic and acidic residues" evidence="3">
    <location>
        <begin position="490"/>
        <end position="504"/>
    </location>
</feature>